<accession>A0ABD1NE87</accession>
<dbReference type="EC" id="3.1.1.-" evidence="5"/>
<dbReference type="EMBL" id="JBGMDY010000001">
    <property type="protein sequence ID" value="KAL2346386.1"/>
    <property type="molecule type" value="Genomic_DNA"/>
</dbReference>
<evidence type="ECO:0000256" key="4">
    <source>
        <dbReference type="PROSITE-ProRule" id="PRU01161"/>
    </source>
</evidence>
<keyword evidence="3 5" id="KW-0443">Lipid metabolism</keyword>
<dbReference type="PANTHER" id="PTHR32176:SF115">
    <property type="entry name" value="PATATIN-LIKE PROTEIN 3"/>
    <property type="match status" value="1"/>
</dbReference>
<comment type="function">
    <text evidence="5">Lipolytic acyl hydrolase (LAH).</text>
</comment>
<feature type="domain" description="PNPLA" evidence="7">
    <location>
        <begin position="1"/>
        <end position="127"/>
    </location>
</feature>
<proteinExistence type="inferred from homology"/>
<dbReference type="PANTHER" id="PTHR32176">
    <property type="entry name" value="XYLOSE ISOMERASE"/>
    <property type="match status" value="1"/>
</dbReference>
<evidence type="ECO:0000256" key="2">
    <source>
        <dbReference type="ARBA" id="ARBA00022963"/>
    </source>
</evidence>
<evidence type="ECO:0000313" key="9">
    <source>
        <dbReference type="Proteomes" id="UP001603857"/>
    </source>
</evidence>
<dbReference type="GO" id="GO:0016787">
    <property type="term" value="F:hydrolase activity"/>
    <property type="evidence" value="ECO:0007669"/>
    <property type="project" value="UniProtKB-KW"/>
</dbReference>
<keyword evidence="2 5" id="KW-0442">Lipid degradation</keyword>
<evidence type="ECO:0000256" key="1">
    <source>
        <dbReference type="ARBA" id="ARBA00010240"/>
    </source>
</evidence>
<feature type="compositionally biased region" description="Low complexity" evidence="6">
    <location>
        <begin position="270"/>
        <end position="288"/>
    </location>
</feature>
<comment type="caution">
    <text evidence="4">Lacks conserved residue(s) required for the propagation of feature annotation.</text>
</comment>
<comment type="similarity">
    <text evidence="1 5">Belongs to the patatin family.</text>
</comment>
<dbReference type="Pfam" id="PF01734">
    <property type="entry name" value="Patatin"/>
    <property type="match status" value="1"/>
</dbReference>
<feature type="short sequence motif" description="DGA/G" evidence="4">
    <location>
        <begin position="114"/>
        <end position="116"/>
    </location>
</feature>
<reference evidence="8 9" key="1">
    <citation type="submission" date="2024-08" db="EMBL/GenBank/DDBJ databases">
        <title>Insights into the chromosomal genome structure of Flemingia macrophylla.</title>
        <authorList>
            <person name="Ding Y."/>
            <person name="Zhao Y."/>
            <person name="Bi W."/>
            <person name="Wu M."/>
            <person name="Zhao G."/>
            <person name="Gong Y."/>
            <person name="Li W."/>
            <person name="Zhang P."/>
        </authorList>
    </citation>
    <scope>NUCLEOTIDE SEQUENCE [LARGE SCALE GENOMIC DNA]</scope>
    <source>
        <strain evidence="8">DYQJB</strain>
        <tissue evidence="8">Leaf</tissue>
    </source>
</reference>
<protein>
    <recommendedName>
        <fullName evidence="5">Patatin</fullName>
        <ecNumber evidence="5">3.1.1.-</ecNumber>
    </recommendedName>
</protein>
<dbReference type="Gene3D" id="3.40.1090.10">
    <property type="entry name" value="Cytosolic phospholipase A2 catalytic domain"/>
    <property type="match status" value="1"/>
</dbReference>
<dbReference type="PROSITE" id="PS51635">
    <property type="entry name" value="PNPLA"/>
    <property type="match status" value="1"/>
</dbReference>
<organism evidence="8 9">
    <name type="scientific">Flemingia macrophylla</name>
    <dbReference type="NCBI Taxonomy" id="520843"/>
    <lineage>
        <taxon>Eukaryota</taxon>
        <taxon>Viridiplantae</taxon>
        <taxon>Streptophyta</taxon>
        <taxon>Embryophyta</taxon>
        <taxon>Tracheophyta</taxon>
        <taxon>Spermatophyta</taxon>
        <taxon>Magnoliopsida</taxon>
        <taxon>eudicotyledons</taxon>
        <taxon>Gunneridae</taxon>
        <taxon>Pentapetalae</taxon>
        <taxon>rosids</taxon>
        <taxon>fabids</taxon>
        <taxon>Fabales</taxon>
        <taxon>Fabaceae</taxon>
        <taxon>Papilionoideae</taxon>
        <taxon>50 kb inversion clade</taxon>
        <taxon>NPAAA clade</taxon>
        <taxon>indigoferoid/millettioid clade</taxon>
        <taxon>Phaseoleae</taxon>
        <taxon>Flemingia</taxon>
    </lineage>
</organism>
<comment type="domain">
    <text evidence="5">The nitrogen atoms of the two glycine residues in the GGXR motif define the oxyanion hole, and stabilize the oxyanion that forms during the nucleophilic attack by the catalytic serine during substrate cleavage.</text>
</comment>
<evidence type="ECO:0000256" key="5">
    <source>
        <dbReference type="RuleBase" id="RU361262"/>
    </source>
</evidence>
<comment type="caution">
    <text evidence="8">The sequence shown here is derived from an EMBL/GenBank/DDBJ whole genome shotgun (WGS) entry which is preliminary data.</text>
</comment>
<evidence type="ECO:0000256" key="6">
    <source>
        <dbReference type="SAM" id="MobiDB-lite"/>
    </source>
</evidence>
<dbReference type="AlphaFoldDB" id="A0ABD1NE87"/>
<evidence type="ECO:0000259" key="7">
    <source>
        <dbReference type="PROSITE" id="PS51635"/>
    </source>
</evidence>
<dbReference type="InterPro" id="IPR002641">
    <property type="entry name" value="PNPLA_dom"/>
</dbReference>
<dbReference type="SUPFAM" id="SSF52151">
    <property type="entry name" value="FabD/lysophospholipase-like"/>
    <property type="match status" value="1"/>
</dbReference>
<sequence>MNTCSGLWEYARKFVRLLLGGPKYDGKNLEGLVREKLGETRLHETLTNIVIPTIDIKELKPKIFSSYRIKKSPCLDARLSDICMGTSAAPTHLPVYHFKNQNPHGNIHEFNLVDGGVCANNPSLTGNNSSVDIATKENLEKLSQIGERLPKKPVSQISLVTDPLNRGKMGRPIKMLPQVLPLKVEQVPDLPLEGGDDVLDSGAGGELEYDRLYRPNSKPVRMPLFLFDQPDAPKPLPSNVVFLFGLDNHVVPPPLTTHLPSPLSISTIPSPTVPLRSRSQSQRPSTPTLGDAPLANCPD</sequence>
<dbReference type="InterPro" id="IPR016035">
    <property type="entry name" value="Acyl_Trfase/lysoPLipase"/>
</dbReference>
<keyword evidence="9" id="KW-1185">Reference proteome</keyword>
<evidence type="ECO:0000313" key="8">
    <source>
        <dbReference type="EMBL" id="KAL2346386.1"/>
    </source>
</evidence>
<dbReference type="Proteomes" id="UP001603857">
    <property type="component" value="Unassembled WGS sequence"/>
</dbReference>
<evidence type="ECO:0000256" key="3">
    <source>
        <dbReference type="ARBA" id="ARBA00023098"/>
    </source>
</evidence>
<name>A0ABD1NE87_9FABA</name>
<feature type="region of interest" description="Disordered" evidence="6">
    <location>
        <begin position="270"/>
        <end position="299"/>
    </location>
</feature>
<gene>
    <name evidence="8" type="ORF">Fmac_000386</name>
</gene>
<keyword evidence="5" id="KW-0378">Hydrolase</keyword>
<dbReference type="GO" id="GO:0016042">
    <property type="term" value="P:lipid catabolic process"/>
    <property type="evidence" value="ECO:0007669"/>
    <property type="project" value="UniProtKB-KW"/>
</dbReference>